<name>A0A7C5XNE8_9CREN</name>
<reference evidence="7" key="1">
    <citation type="journal article" date="2020" name="mSystems">
        <title>Genome- and Community-Level Interaction Insights into Carbon Utilization and Element Cycling Functions of Hydrothermarchaeota in Hydrothermal Sediment.</title>
        <authorList>
            <person name="Zhou Z."/>
            <person name="Liu Y."/>
            <person name="Xu W."/>
            <person name="Pan J."/>
            <person name="Luo Z.H."/>
            <person name="Li M."/>
        </authorList>
    </citation>
    <scope>NUCLEOTIDE SEQUENCE [LARGE SCALE GENOMIC DNA]</scope>
    <source>
        <strain evidence="8">SpSt-1</strain>
        <strain evidence="7">SpSt-1121</strain>
    </source>
</reference>
<sequence>MMEVESFLFNIVILSMIMNTSLALYGIFTRPSLVKKIISLTIFSDTINTWVIIIGFRHAVPNPIPPVVIETPTPQYLKQFVMRAVDPLPQALVLTAIVIGLAVLLFLMFTTLQIYRIYGTTDVRKISRLRG</sequence>
<evidence type="ECO:0000256" key="2">
    <source>
        <dbReference type="ARBA" id="ARBA00022475"/>
    </source>
</evidence>
<dbReference type="InterPro" id="IPR039428">
    <property type="entry name" value="NUOK/Mnh_C1-like"/>
</dbReference>
<evidence type="ECO:0000313" key="8">
    <source>
        <dbReference type="EMBL" id="HHR96895.1"/>
    </source>
</evidence>
<evidence type="ECO:0000256" key="1">
    <source>
        <dbReference type="ARBA" id="ARBA00004651"/>
    </source>
</evidence>
<feature type="transmembrane region" description="Helical" evidence="6">
    <location>
        <begin position="6"/>
        <end position="25"/>
    </location>
</feature>
<evidence type="ECO:0000256" key="3">
    <source>
        <dbReference type="ARBA" id="ARBA00022692"/>
    </source>
</evidence>
<feature type="transmembrane region" description="Helical" evidence="6">
    <location>
        <begin position="91"/>
        <end position="115"/>
    </location>
</feature>
<comment type="caution">
    <text evidence="7">The sequence shown here is derived from an EMBL/GenBank/DDBJ whole genome shotgun (WGS) entry which is preliminary data.</text>
</comment>
<evidence type="ECO:0000256" key="4">
    <source>
        <dbReference type="ARBA" id="ARBA00022989"/>
    </source>
</evidence>
<evidence type="ECO:0000313" key="7">
    <source>
        <dbReference type="EMBL" id="HHP82467.1"/>
    </source>
</evidence>
<proteinExistence type="predicted"/>
<dbReference type="InterPro" id="IPR050601">
    <property type="entry name" value="CPA3_antiporter_subunitC"/>
</dbReference>
<gene>
    <name evidence="8" type="ORF">ENL47_08910</name>
    <name evidence="7" type="ORF">ENM84_07370</name>
</gene>
<evidence type="ECO:0000256" key="6">
    <source>
        <dbReference type="SAM" id="Phobius"/>
    </source>
</evidence>
<dbReference type="EMBL" id="DRZI01000319">
    <property type="protein sequence ID" value="HHP82467.1"/>
    <property type="molecule type" value="Genomic_DNA"/>
</dbReference>
<keyword evidence="2" id="KW-1003">Cell membrane</keyword>
<dbReference type="AlphaFoldDB" id="A0A7C5XNE8"/>
<protein>
    <submittedName>
        <fullName evidence="7">Na+/H+ antiporter subunit C</fullName>
    </submittedName>
</protein>
<dbReference type="PANTHER" id="PTHR34583:SF2">
    <property type="entry name" value="ANTIPORTER SUBUNIT MNHC2-RELATED"/>
    <property type="match status" value="1"/>
</dbReference>
<evidence type="ECO:0000256" key="5">
    <source>
        <dbReference type="ARBA" id="ARBA00023136"/>
    </source>
</evidence>
<keyword evidence="5 6" id="KW-0472">Membrane</keyword>
<comment type="subcellular location">
    <subcellularLocation>
        <location evidence="1">Cell membrane</location>
        <topology evidence="1">Multi-pass membrane protein</topology>
    </subcellularLocation>
</comment>
<keyword evidence="3 6" id="KW-0812">Transmembrane</keyword>
<dbReference type="GO" id="GO:0005886">
    <property type="term" value="C:plasma membrane"/>
    <property type="evidence" value="ECO:0007669"/>
    <property type="project" value="UniProtKB-SubCell"/>
</dbReference>
<dbReference type="Pfam" id="PF00420">
    <property type="entry name" value="Oxidored_q2"/>
    <property type="match status" value="1"/>
</dbReference>
<dbReference type="Gene3D" id="1.10.287.3510">
    <property type="match status" value="1"/>
</dbReference>
<dbReference type="PANTHER" id="PTHR34583">
    <property type="entry name" value="ANTIPORTER SUBUNIT MNHC2-RELATED"/>
    <property type="match status" value="1"/>
</dbReference>
<keyword evidence="4 6" id="KW-1133">Transmembrane helix</keyword>
<dbReference type="EMBL" id="DRUB01000176">
    <property type="protein sequence ID" value="HHR96895.1"/>
    <property type="molecule type" value="Genomic_DNA"/>
</dbReference>
<accession>A0A7C5XNE8</accession>
<organism evidence="7">
    <name type="scientific">Ignisphaera aggregans</name>
    <dbReference type="NCBI Taxonomy" id="334771"/>
    <lineage>
        <taxon>Archaea</taxon>
        <taxon>Thermoproteota</taxon>
        <taxon>Thermoprotei</taxon>
        <taxon>Desulfurococcales</taxon>
        <taxon>Desulfurococcaceae</taxon>
        <taxon>Ignisphaera</taxon>
    </lineage>
</organism>